<evidence type="ECO:0008006" key="7">
    <source>
        <dbReference type="Google" id="ProtNLM"/>
    </source>
</evidence>
<dbReference type="Gene3D" id="1.20.5.170">
    <property type="match status" value="1"/>
</dbReference>
<dbReference type="Proteomes" id="UP000800041">
    <property type="component" value="Unassembled WGS sequence"/>
</dbReference>
<gene>
    <name evidence="5" type="ORF">K402DRAFT_396718</name>
</gene>
<dbReference type="InterPro" id="IPR010760">
    <property type="entry name" value="DNA-repair_Swi5"/>
</dbReference>
<dbReference type="PANTHER" id="PTHR28529:SF2">
    <property type="entry name" value="DNA REPAIR PROTEIN SWI5 HOMOLOG"/>
    <property type="match status" value="1"/>
</dbReference>
<accession>A0A6G1GRA4</accession>
<dbReference type="AlphaFoldDB" id="A0A6G1GRA4"/>
<feature type="compositionally biased region" description="Low complexity" evidence="4">
    <location>
        <begin position="127"/>
        <end position="139"/>
    </location>
</feature>
<feature type="region of interest" description="Disordered" evidence="4">
    <location>
        <begin position="196"/>
        <end position="232"/>
    </location>
</feature>
<organism evidence="5 6">
    <name type="scientific">Aulographum hederae CBS 113979</name>
    <dbReference type="NCBI Taxonomy" id="1176131"/>
    <lineage>
        <taxon>Eukaryota</taxon>
        <taxon>Fungi</taxon>
        <taxon>Dikarya</taxon>
        <taxon>Ascomycota</taxon>
        <taxon>Pezizomycotina</taxon>
        <taxon>Dothideomycetes</taxon>
        <taxon>Pleosporomycetidae</taxon>
        <taxon>Aulographales</taxon>
        <taxon>Aulographaceae</taxon>
    </lineage>
</organism>
<keyword evidence="6" id="KW-1185">Reference proteome</keyword>
<feature type="compositionally biased region" description="Polar residues" evidence="4">
    <location>
        <begin position="196"/>
        <end position="206"/>
    </location>
</feature>
<reference evidence="5" key="1">
    <citation type="journal article" date="2020" name="Stud. Mycol.">
        <title>101 Dothideomycetes genomes: a test case for predicting lifestyles and emergence of pathogens.</title>
        <authorList>
            <person name="Haridas S."/>
            <person name="Albert R."/>
            <person name="Binder M."/>
            <person name="Bloem J."/>
            <person name="Labutti K."/>
            <person name="Salamov A."/>
            <person name="Andreopoulos B."/>
            <person name="Baker S."/>
            <person name="Barry K."/>
            <person name="Bills G."/>
            <person name="Bluhm B."/>
            <person name="Cannon C."/>
            <person name="Castanera R."/>
            <person name="Culley D."/>
            <person name="Daum C."/>
            <person name="Ezra D."/>
            <person name="Gonzalez J."/>
            <person name="Henrissat B."/>
            <person name="Kuo A."/>
            <person name="Liang C."/>
            <person name="Lipzen A."/>
            <person name="Lutzoni F."/>
            <person name="Magnuson J."/>
            <person name="Mondo S."/>
            <person name="Nolan M."/>
            <person name="Ohm R."/>
            <person name="Pangilinan J."/>
            <person name="Park H.-J."/>
            <person name="Ramirez L."/>
            <person name="Alfaro M."/>
            <person name="Sun H."/>
            <person name="Tritt A."/>
            <person name="Yoshinaga Y."/>
            <person name="Zwiers L.-H."/>
            <person name="Turgeon B."/>
            <person name="Goodwin S."/>
            <person name="Spatafora J."/>
            <person name="Crous P."/>
            <person name="Grigoriev I."/>
        </authorList>
    </citation>
    <scope>NUCLEOTIDE SEQUENCE</scope>
    <source>
        <strain evidence="5">CBS 113979</strain>
    </source>
</reference>
<keyword evidence="3" id="KW-0234">DNA repair</keyword>
<proteinExistence type="inferred from homology"/>
<evidence type="ECO:0000256" key="1">
    <source>
        <dbReference type="ARBA" id="ARBA00008060"/>
    </source>
</evidence>
<keyword evidence="2" id="KW-0227">DNA damage</keyword>
<feature type="compositionally biased region" description="Basic and acidic residues" evidence="4">
    <location>
        <begin position="48"/>
        <end position="59"/>
    </location>
</feature>
<feature type="compositionally biased region" description="Low complexity" evidence="4">
    <location>
        <begin position="30"/>
        <end position="44"/>
    </location>
</feature>
<evidence type="ECO:0000313" key="5">
    <source>
        <dbReference type="EMBL" id="KAF1983471.1"/>
    </source>
</evidence>
<evidence type="ECO:0000313" key="6">
    <source>
        <dbReference type="Proteomes" id="UP000800041"/>
    </source>
</evidence>
<evidence type="ECO:0000256" key="2">
    <source>
        <dbReference type="ARBA" id="ARBA00022763"/>
    </source>
</evidence>
<dbReference type="GO" id="GO:0000709">
    <property type="term" value="P:meiotic joint molecule formation"/>
    <property type="evidence" value="ECO:0007669"/>
    <property type="project" value="TreeGrafter"/>
</dbReference>
<dbReference type="EMBL" id="ML977175">
    <property type="protein sequence ID" value="KAF1983471.1"/>
    <property type="molecule type" value="Genomic_DNA"/>
</dbReference>
<feature type="compositionally biased region" description="Polar residues" evidence="4">
    <location>
        <begin position="9"/>
        <end position="18"/>
    </location>
</feature>
<dbReference type="GO" id="GO:0010772">
    <property type="term" value="P:meiotic DNA recombinase assembly involved in reciprocal meiotic recombination"/>
    <property type="evidence" value="ECO:0007669"/>
    <property type="project" value="TreeGrafter"/>
</dbReference>
<sequence>MDPRVVPDSQETACNLSSPVRGVTKRVKHAPSSPQDEASSSPSAVSKEVVRLEPNEVRPIKRMKMSKVSESTIDSNPPPPQTETLSKDNSKIQSPSNEEISHGLGLPLPTNPPETDMLARIEGQTIPSSSPPHSSTSMPSSPPKATPETKRINALQSRNSALSSNISTLQTRKAELLSSLSAHPTIKAQLQTKHMPIPQTQPQSQHSTKHSTTRETKDSELKDQDDNDEDQENQAKILTTAKALLKNHIRLLTAYNEIRDIAQGLMGMVAEARGVRMRDLCEEFGVAEAGG</sequence>
<dbReference type="OrthoDB" id="255837at2759"/>
<dbReference type="Pfam" id="PF07061">
    <property type="entry name" value="Swi5"/>
    <property type="match status" value="1"/>
</dbReference>
<dbReference type="GO" id="GO:0032798">
    <property type="term" value="C:Swi5-Sfr1 complex"/>
    <property type="evidence" value="ECO:0007669"/>
    <property type="project" value="TreeGrafter"/>
</dbReference>
<feature type="compositionally biased region" description="Basic and acidic residues" evidence="4">
    <location>
        <begin position="212"/>
        <end position="224"/>
    </location>
</feature>
<protein>
    <recommendedName>
        <fullName evidence="7">Swi5-domain-containing protein</fullName>
    </recommendedName>
</protein>
<evidence type="ECO:0000256" key="4">
    <source>
        <dbReference type="SAM" id="MobiDB-lite"/>
    </source>
</evidence>
<feature type="region of interest" description="Disordered" evidence="4">
    <location>
        <begin position="1"/>
        <end position="150"/>
    </location>
</feature>
<dbReference type="GO" id="GO:0034974">
    <property type="term" value="C:Swi5-Swi2 complex"/>
    <property type="evidence" value="ECO:0007669"/>
    <property type="project" value="TreeGrafter"/>
</dbReference>
<evidence type="ECO:0000256" key="3">
    <source>
        <dbReference type="ARBA" id="ARBA00023204"/>
    </source>
</evidence>
<name>A0A6G1GRA4_9PEZI</name>
<comment type="similarity">
    <text evidence="1">Belongs to the SWI5/SAE3 family.</text>
</comment>
<dbReference type="PANTHER" id="PTHR28529">
    <property type="entry name" value="DNA REPAIR PROTEIN SWI5 HOMOLOG"/>
    <property type="match status" value="1"/>
</dbReference>